<accession>A0A0F9EU90</accession>
<sequence length="107" mass="11518">MSVLALTVPDGQTDHGLSETLRVNMTLGPNYPTGGEPITPQDFSFRVKSRIDRIVFDASPQFAVEYLPINARSGFVKVYENIAGVTDEVVNGTDLSGFTIGAVVDGR</sequence>
<gene>
    <name evidence="1" type="ORF">LCGC14_2032340</name>
</gene>
<reference evidence="1" key="1">
    <citation type="journal article" date="2015" name="Nature">
        <title>Complex archaea that bridge the gap between prokaryotes and eukaryotes.</title>
        <authorList>
            <person name="Spang A."/>
            <person name="Saw J.H."/>
            <person name="Jorgensen S.L."/>
            <person name="Zaremba-Niedzwiedzka K."/>
            <person name="Martijn J."/>
            <person name="Lind A.E."/>
            <person name="van Eijk R."/>
            <person name="Schleper C."/>
            <person name="Guy L."/>
            <person name="Ettema T.J."/>
        </authorList>
    </citation>
    <scope>NUCLEOTIDE SEQUENCE</scope>
</reference>
<comment type="caution">
    <text evidence="1">The sequence shown here is derived from an EMBL/GenBank/DDBJ whole genome shotgun (WGS) entry which is preliminary data.</text>
</comment>
<protein>
    <submittedName>
        <fullName evidence="1">Uncharacterized protein</fullName>
    </submittedName>
</protein>
<organism evidence="1">
    <name type="scientific">marine sediment metagenome</name>
    <dbReference type="NCBI Taxonomy" id="412755"/>
    <lineage>
        <taxon>unclassified sequences</taxon>
        <taxon>metagenomes</taxon>
        <taxon>ecological metagenomes</taxon>
    </lineage>
</organism>
<dbReference type="AlphaFoldDB" id="A0A0F9EU90"/>
<dbReference type="EMBL" id="LAZR01023675">
    <property type="protein sequence ID" value="KKL77693.1"/>
    <property type="molecule type" value="Genomic_DNA"/>
</dbReference>
<proteinExistence type="predicted"/>
<name>A0A0F9EU90_9ZZZZ</name>
<evidence type="ECO:0000313" key="1">
    <source>
        <dbReference type="EMBL" id="KKL77693.1"/>
    </source>
</evidence>